<sequence length="282" mass="31659">MPAALRGDLTKWCQQIQTGVYVGNVNARVRERLWERIVKNIGQGEATLVYNTNNELGYMFRTTRKDKEVIDADGIPLVKSLFQTQTTKHGFSNAYKYHQAKKFSHPKIKGLDFVSLDLETSGLNPSSAQIISIGAVKRVAGHTTTFYRLVKLESGKKVPVDIARMTGLNNERLAAEGVLVKEALIDLQAFTKGLPIVGYNLLFDERFLQTAVIRTGIVQFNNKMVDVLPYVKTTDKFCDNYHLTTVLAKYGVKNEQPHNSLADATATMELVDKLIKIYGFRI</sequence>
<evidence type="ECO:0000259" key="4">
    <source>
        <dbReference type="SMART" id="SM00479"/>
    </source>
</evidence>
<dbReference type="Proteomes" id="UP000050973">
    <property type="component" value="Unassembled WGS sequence"/>
</dbReference>
<dbReference type="SUPFAM" id="SSF53098">
    <property type="entry name" value="Ribonuclease H-like"/>
    <property type="match status" value="1"/>
</dbReference>
<keyword evidence="1" id="KW-0540">Nuclease</keyword>
<dbReference type="GO" id="GO:0008408">
    <property type="term" value="F:3'-5' exonuclease activity"/>
    <property type="evidence" value="ECO:0007669"/>
    <property type="project" value="TreeGrafter"/>
</dbReference>
<accession>A0A0R1WFE4</accession>
<keyword evidence="3" id="KW-0269">Exonuclease</keyword>
<dbReference type="PANTHER" id="PTHR30231:SF4">
    <property type="entry name" value="PROTEIN NEN2"/>
    <property type="match status" value="1"/>
</dbReference>
<keyword evidence="2" id="KW-0378">Hydrolase</keyword>
<evidence type="ECO:0000256" key="1">
    <source>
        <dbReference type="ARBA" id="ARBA00022722"/>
    </source>
</evidence>
<dbReference type="Gene3D" id="3.30.420.10">
    <property type="entry name" value="Ribonuclease H-like superfamily/Ribonuclease H"/>
    <property type="match status" value="1"/>
</dbReference>
<dbReference type="PANTHER" id="PTHR30231">
    <property type="entry name" value="DNA POLYMERASE III SUBUNIT EPSILON"/>
    <property type="match status" value="1"/>
</dbReference>
<comment type="caution">
    <text evidence="5">The sequence shown here is derived from an EMBL/GenBank/DDBJ whole genome shotgun (WGS) entry which is preliminary data.</text>
</comment>
<evidence type="ECO:0000256" key="2">
    <source>
        <dbReference type="ARBA" id="ARBA00022801"/>
    </source>
</evidence>
<dbReference type="InterPro" id="IPR012337">
    <property type="entry name" value="RNaseH-like_sf"/>
</dbReference>
<proteinExistence type="predicted"/>
<evidence type="ECO:0000313" key="5">
    <source>
        <dbReference type="EMBL" id="KRM16642.1"/>
    </source>
</evidence>
<evidence type="ECO:0000256" key="3">
    <source>
        <dbReference type="ARBA" id="ARBA00022839"/>
    </source>
</evidence>
<dbReference type="NCBIfam" id="TIGR01873">
    <property type="entry name" value="cas_CT1978"/>
    <property type="match status" value="1"/>
</dbReference>
<dbReference type="CDD" id="cd06127">
    <property type="entry name" value="DEDDh"/>
    <property type="match status" value="1"/>
</dbReference>
<dbReference type="PATRIC" id="fig|1423779.3.peg.760"/>
<dbReference type="Pfam" id="PF09707">
    <property type="entry name" value="Cas_Cas2CT1978"/>
    <property type="match status" value="1"/>
</dbReference>
<dbReference type="InterPro" id="IPR013520">
    <property type="entry name" value="Ribonucl_H"/>
</dbReference>
<protein>
    <submittedName>
        <fullName evidence="5">CRISPR-associated endoribonuclease Cas2</fullName>
    </submittedName>
</protein>
<dbReference type="InterPro" id="IPR036397">
    <property type="entry name" value="RNaseH_sf"/>
</dbReference>
<dbReference type="SMART" id="SM00479">
    <property type="entry name" value="EXOIII"/>
    <property type="match status" value="1"/>
</dbReference>
<organism evidence="5 6">
    <name type="scientific">Limosilactobacillus oris DSM 4864</name>
    <dbReference type="NCBI Taxonomy" id="1423779"/>
    <lineage>
        <taxon>Bacteria</taxon>
        <taxon>Bacillati</taxon>
        <taxon>Bacillota</taxon>
        <taxon>Bacilli</taxon>
        <taxon>Lactobacillales</taxon>
        <taxon>Lactobacillaceae</taxon>
        <taxon>Limosilactobacillus</taxon>
    </lineage>
</organism>
<name>A0A0R1WFE4_9LACO</name>
<dbReference type="InterPro" id="IPR010152">
    <property type="entry name" value="CRISPR-assoc_prot_Cas2_sub"/>
</dbReference>
<dbReference type="CDD" id="cd09755">
    <property type="entry name" value="Cas2_I-E"/>
    <property type="match status" value="1"/>
</dbReference>
<dbReference type="Gene3D" id="3.30.70.240">
    <property type="match status" value="1"/>
</dbReference>
<evidence type="ECO:0000313" key="6">
    <source>
        <dbReference type="Proteomes" id="UP000050973"/>
    </source>
</evidence>
<dbReference type="Pfam" id="PF00929">
    <property type="entry name" value="RNase_T"/>
    <property type="match status" value="1"/>
</dbReference>
<gene>
    <name evidence="5" type="ORF">FC49_GL000745</name>
</gene>
<dbReference type="GO" id="GO:0003676">
    <property type="term" value="F:nucleic acid binding"/>
    <property type="evidence" value="ECO:0007669"/>
    <property type="project" value="InterPro"/>
</dbReference>
<reference evidence="5 6" key="1">
    <citation type="journal article" date="2015" name="Genome Announc.">
        <title>Expanding the biotechnology potential of lactobacilli through comparative genomics of 213 strains and associated genera.</title>
        <authorList>
            <person name="Sun Z."/>
            <person name="Harris H.M."/>
            <person name="McCann A."/>
            <person name="Guo C."/>
            <person name="Argimon S."/>
            <person name="Zhang W."/>
            <person name="Yang X."/>
            <person name="Jeffery I.B."/>
            <person name="Cooney J.C."/>
            <person name="Kagawa T.F."/>
            <person name="Liu W."/>
            <person name="Song Y."/>
            <person name="Salvetti E."/>
            <person name="Wrobel A."/>
            <person name="Rasinkangas P."/>
            <person name="Parkhill J."/>
            <person name="Rea M.C."/>
            <person name="O'Sullivan O."/>
            <person name="Ritari J."/>
            <person name="Douillard F.P."/>
            <person name="Paul Ross R."/>
            <person name="Yang R."/>
            <person name="Briner A.E."/>
            <person name="Felis G.E."/>
            <person name="de Vos W.M."/>
            <person name="Barrangou R."/>
            <person name="Klaenhammer T.R."/>
            <person name="Caufield P.W."/>
            <person name="Cui Y."/>
            <person name="Zhang H."/>
            <person name="O'Toole P.W."/>
        </authorList>
    </citation>
    <scope>NUCLEOTIDE SEQUENCE [LARGE SCALE GENOMIC DNA]</scope>
    <source>
        <strain evidence="5 6">DSM 4864</strain>
    </source>
</reference>
<feature type="domain" description="Exonuclease" evidence="4">
    <location>
        <begin position="112"/>
        <end position="280"/>
    </location>
</feature>
<dbReference type="AlphaFoldDB" id="A0A0R1WFE4"/>
<dbReference type="EMBL" id="AZGE01000002">
    <property type="protein sequence ID" value="KRM16642.1"/>
    <property type="molecule type" value="Genomic_DNA"/>
</dbReference>